<dbReference type="KEGG" id="mri:Mal4_56410"/>
<organism evidence="1 2">
    <name type="scientific">Maioricimonas rarisocia</name>
    <dbReference type="NCBI Taxonomy" id="2528026"/>
    <lineage>
        <taxon>Bacteria</taxon>
        <taxon>Pseudomonadati</taxon>
        <taxon>Planctomycetota</taxon>
        <taxon>Planctomycetia</taxon>
        <taxon>Planctomycetales</taxon>
        <taxon>Planctomycetaceae</taxon>
        <taxon>Maioricimonas</taxon>
    </lineage>
</organism>
<accession>A0A517ZFM1</accession>
<name>A0A517ZFM1_9PLAN</name>
<evidence type="ECO:0000313" key="2">
    <source>
        <dbReference type="Proteomes" id="UP000320496"/>
    </source>
</evidence>
<proteinExistence type="predicted"/>
<dbReference type="EMBL" id="CP036275">
    <property type="protein sequence ID" value="QDU41275.1"/>
    <property type="molecule type" value="Genomic_DNA"/>
</dbReference>
<evidence type="ECO:0000313" key="1">
    <source>
        <dbReference type="EMBL" id="QDU41275.1"/>
    </source>
</evidence>
<reference evidence="1 2" key="1">
    <citation type="submission" date="2019-02" db="EMBL/GenBank/DDBJ databases">
        <title>Deep-cultivation of Planctomycetes and their phenomic and genomic characterization uncovers novel biology.</title>
        <authorList>
            <person name="Wiegand S."/>
            <person name="Jogler M."/>
            <person name="Boedeker C."/>
            <person name="Pinto D."/>
            <person name="Vollmers J."/>
            <person name="Rivas-Marin E."/>
            <person name="Kohn T."/>
            <person name="Peeters S.H."/>
            <person name="Heuer A."/>
            <person name="Rast P."/>
            <person name="Oberbeckmann S."/>
            <person name="Bunk B."/>
            <person name="Jeske O."/>
            <person name="Meyerdierks A."/>
            <person name="Storesund J.E."/>
            <person name="Kallscheuer N."/>
            <person name="Luecker S."/>
            <person name="Lage O.M."/>
            <person name="Pohl T."/>
            <person name="Merkel B.J."/>
            <person name="Hornburger P."/>
            <person name="Mueller R.-W."/>
            <person name="Bruemmer F."/>
            <person name="Labrenz M."/>
            <person name="Spormann A.M."/>
            <person name="Op den Camp H."/>
            <person name="Overmann J."/>
            <person name="Amann R."/>
            <person name="Jetten M.S.M."/>
            <person name="Mascher T."/>
            <person name="Medema M.H."/>
            <person name="Devos D.P."/>
            <person name="Kaster A.-K."/>
            <person name="Ovreas L."/>
            <person name="Rohde M."/>
            <person name="Galperin M.Y."/>
            <person name="Jogler C."/>
        </authorList>
    </citation>
    <scope>NUCLEOTIDE SEQUENCE [LARGE SCALE GENOMIC DNA]</scope>
    <source>
        <strain evidence="1 2">Mal4</strain>
    </source>
</reference>
<dbReference type="Proteomes" id="UP000320496">
    <property type="component" value="Chromosome"/>
</dbReference>
<sequence>MRARANQLPGGIASSSEATTARFVNPETNLFFEAVTSVMLASLAGDLVSVAIES</sequence>
<dbReference type="RefSeq" id="WP_197443905.1">
    <property type="nucleotide sequence ID" value="NZ_CP036275.1"/>
</dbReference>
<gene>
    <name evidence="1" type="ORF">Mal4_56410</name>
</gene>
<dbReference type="AlphaFoldDB" id="A0A517ZFM1"/>
<keyword evidence="2" id="KW-1185">Reference proteome</keyword>
<protein>
    <submittedName>
        <fullName evidence="1">Uncharacterized protein</fullName>
    </submittedName>
</protein>